<proteinExistence type="predicted"/>
<gene>
    <name evidence="9" type="ORF">IDH44_23120</name>
</gene>
<accession>A0A927GTQ3</accession>
<dbReference type="Gene3D" id="1.10.3720.10">
    <property type="entry name" value="MetI-like"/>
    <property type="match status" value="1"/>
</dbReference>
<evidence type="ECO:0000256" key="5">
    <source>
        <dbReference type="ARBA" id="ARBA00022989"/>
    </source>
</evidence>
<dbReference type="AlphaFoldDB" id="A0A927GTQ3"/>
<dbReference type="EMBL" id="JACXIZ010000053">
    <property type="protein sequence ID" value="MBD2848099.1"/>
    <property type="molecule type" value="Genomic_DNA"/>
</dbReference>
<feature type="transmembrane region" description="Helical" evidence="7">
    <location>
        <begin position="70"/>
        <end position="99"/>
    </location>
</feature>
<feature type="transmembrane region" description="Helical" evidence="7">
    <location>
        <begin position="184"/>
        <end position="209"/>
    </location>
</feature>
<feature type="transmembrane region" description="Helical" evidence="7">
    <location>
        <begin position="260"/>
        <end position="277"/>
    </location>
</feature>
<comment type="subcellular location">
    <subcellularLocation>
        <location evidence="1">Cell membrane</location>
        <topology evidence="1">Multi-pass membrane protein</topology>
    </subcellularLocation>
</comment>
<organism evidence="9 10">
    <name type="scientific">Paenibacillus sabuli</name>
    <dbReference type="NCBI Taxonomy" id="2772509"/>
    <lineage>
        <taxon>Bacteria</taxon>
        <taxon>Bacillati</taxon>
        <taxon>Bacillota</taxon>
        <taxon>Bacilli</taxon>
        <taxon>Bacillales</taxon>
        <taxon>Paenibacillaceae</taxon>
        <taxon>Paenibacillus</taxon>
    </lineage>
</organism>
<evidence type="ECO:0000256" key="1">
    <source>
        <dbReference type="ARBA" id="ARBA00004651"/>
    </source>
</evidence>
<dbReference type="PANTHER" id="PTHR43744:SF9">
    <property type="entry name" value="POLYGALACTURONAN_RHAMNOGALACTURONAN TRANSPORT SYSTEM PERMEASE PROTEIN YTCP"/>
    <property type="match status" value="1"/>
</dbReference>
<dbReference type="GO" id="GO:0055085">
    <property type="term" value="P:transmembrane transport"/>
    <property type="evidence" value="ECO:0007669"/>
    <property type="project" value="InterPro"/>
</dbReference>
<protein>
    <submittedName>
        <fullName evidence="9">Carbohydrate ABC transporter permease</fullName>
    </submittedName>
</protein>
<dbReference type="Proteomes" id="UP000621560">
    <property type="component" value="Unassembled WGS sequence"/>
</dbReference>
<dbReference type="PROSITE" id="PS50928">
    <property type="entry name" value="ABC_TM1"/>
    <property type="match status" value="1"/>
</dbReference>
<comment type="caution">
    <text evidence="9">The sequence shown here is derived from an EMBL/GenBank/DDBJ whole genome shotgun (WGS) entry which is preliminary data.</text>
</comment>
<dbReference type="CDD" id="cd06261">
    <property type="entry name" value="TM_PBP2"/>
    <property type="match status" value="1"/>
</dbReference>
<name>A0A927GTQ3_9BACL</name>
<dbReference type="GO" id="GO:0005886">
    <property type="term" value="C:plasma membrane"/>
    <property type="evidence" value="ECO:0007669"/>
    <property type="project" value="UniProtKB-SubCell"/>
</dbReference>
<keyword evidence="2" id="KW-0813">Transport</keyword>
<feature type="transmembrane region" description="Helical" evidence="7">
    <location>
        <begin position="111"/>
        <end position="131"/>
    </location>
</feature>
<dbReference type="InterPro" id="IPR000515">
    <property type="entry name" value="MetI-like"/>
</dbReference>
<keyword evidence="3" id="KW-1003">Cell membrane</keyword>
<keyword evidence="5 7" id="KW-1133">Transmembrane helix</keyword>
<evidence type="ECO:0000256" key="7">
    <source>
        <dbReference type="SAM" id="Phobius"/>
    </source>
</evidence>
<evidence type="ECO:0000256" key="4">
    <source>
        <dbReference type="ARBA" id="ARBA00022692"/>
    </source>
</evidence>
<keyword evidence="4 7" id="KW-0812">Transmembrane</keyword>
<dbReference type="PANTHER" id="PTHR43744">
    <property type="entry name" value="ABC TRANSPORTER PERMEASE PROTEIN MG189-RELATED-RELATED"/>
    <property type="match status" value="1"/>
</dbReference>
<dbReference type="SUPFAM" id="SSF161098">
    <property type="entry name" value="MetI-like"/>
    <property type="match status" value="1"/>
</dbReference>
<feature type="domain" description="ABC transmembrane type-1" evidence="8">
    <location>
        <begin position="74"/>
        <end position="274"/>
    </location>
</feature>
<evidence type="ECO:0000256" key="3">
    <source>
        <dbReference type="ARBA" id="ARBA00022475"/>
    </source>
</evidence>
<keyword evidence="6 7" id="KW-0472">Membrane</keyword>
<evidence type="ECO:0000313" key="10">
    <source>
        <dbReference type="Proteomes" id="UP000621560"/>
    </source>
</evidence>
<sequence>MLYTSKAYRTFTWFNYLFLLLLSVLCLLPLVHIFAVSLSSNAAASANLVTFWPVGFTFDAYVETMSNPSFFNSIFVSIQRTAFGTAISMFLTVMSAYALSKEEVKFKGRTLYAWFFVFTILFNGGLIPTFLVVQKAGLVDTLWALMLPHAVNVWNMILMLNFFRSLPKELEESAFIDGANHFVTLFRIYLPISMPSIATLSLFAMVFHWNSWLDGLIYLNKASDYPLATFLQSIVVQENFAETGLDQDDVANISERTIKSAQIFIGALPILMVYPFLQKYFVKGIVLGSVKE</sequence>
<keyword evidence="10" id="KW-1185">Reference proteome</keyword>
<dbReference type="InterPro" id="IPR035906">
    <property type="entry name" value="MetI-like_sf"/>
</dbReference>
<evidence type="ECO:0000313" key="9">
    <source>
        <dbReference type="EMBL" id="MBD2848099.1"/>
    </source>
</evidence>
<evidence type="ECO:0000256" key="6">
    <source>
        <dbReference type="ARBA" id="ARBA00023136"/>
    </source>
</evidence>
<evidence type="ECO:0000259" key="8">
    <source>
        <dbReference type="PROSITE" id="PS50928"/>
    </source>
</evidence>
<feature type="transmembrane region" description="Helical" evidence="7">
    <location>
        <begin position="143"/>
        <end position="163"/>
    </location>
</feature>
<reference evidence="9" key="1">
    <citation type="submission" date="2020-09" db="EMBL/GenBank/DDBJ databases">
        <title>A novel bacterium of genus Paenibacillus, isolated from South China Sea.</title>
        <authorList>
            <person name="Huang H."/>
            <person name="Mo K."/>
            <person name="Hu Y."/>
        </authorList>
    </citation>
    <scope>NUCLEOTIDE SEQUENCE</scope>
    <source>
        <strain evidence="9">IB182496</strain>
    </source>
</reference>
<dbReference type="RefSeq" id="WP_190921200.1">
    <property type="nucleotide sequence ID" value="NZ_JACXIZ010000053.1"/>
</dbReference>
<evidence type="ECO:0000256" key="2">
    <source>
        <dbReference type="ARBA" id="ARBA00022448"/>
    </source>
</evidence>